<reference evidence="3" key="1">
    <citation type="journal article" date="2019" name="Int. J. Syst. Evol. Microbiol.">
        <title>The Global Catalogue of Microorganisms (GCM) 10K type strain sequencing project: providing services to taxonomists for standard genome sequencing and annotation.</title>
        <authorList>
            <consortium name="The Broad Institute Genomics Platform"/>
            <consortium name="The Broad Institute Genome Sequencing Center for Infectious Disease"/>
            <person name="Wu L."/>
            <person name="Ma J."/>
        </authorList>
    </citation>
    <scope>NUCLEOTIDE SEQUENCE [LARGE SCALE GENOMIC DNA]</scope>
    <source>
        <strain evidence="3">JCM 19134</strain>
    </source>
</reference>
<dbReference type="InterPro" id="IPR001501">
    <property type="entry name" value="Ni-dep_hyd_lsu"/>
</dbReference>
<dbReference type="Gene3D" id="1.10.645.10">
    <property type="entry name" value="Cytochrome-c3 Hydrogenase, chain B"/>
    <property type="match status" value="1"/>
</dbReference>
<proteinExistence type="predicted"/>
<comment type="cofactor">
    <cofactor evidence="1">
        <name>Ni(2+)</name>
        <dbReference type="ChEBI" id="CHEBI:49786"/>
    </cofactor>
</comment>
<dbReference type="Proteomes" id="UP001409585">
    <property type="component" value="Unassembled WGS sequence"/>
</dbReference>
<protein>
    <submittedName>
        <fullName evidence="2">Nickel-dependent hydrogenase large subunit</fullName>
    </submittedName>
</protein>
<dbReference type="EMBL" id="BAABLX010000079">
    <property type="protein sequence ID" value="GAA4960250.1"/>
    <property type="molecule type" value="Genomic_DNA"/>
</dbReference>
<dbReference type="InterPro" id="IPR029014">
    <property type="entry name" value="NiFe-Hase_large"/>
</dbReference>
<organism evidence="2 3">
    <name type="scientific">Halioxenophilus aromaticivorans</name>
    <dbReference type="NCBI Taxonomy" id="1306992"/>
    <lineage>
        <taxon>Bacteria</taxon>
        <taxon>Pseudomonadati</taxon>
        <taxon>Pseudomonadota</taxon>
        <taxon>Gammaproteobacteria</taxon>
        <taxon>Alteromonadales</taxon>
        <taxon>Alteromonadaceae</taxon>
        <taxon>Halioxenophilus</taxon>
    </lineage>
</organism>
<feature type="binding site" evidence="1">
    <location>
        <position position="490"/>
    </location>
    <ligand>
        <name>Fe cation</name>
        <dbReference type="ChEBI" id="CHEBI:24875"/>
    </ligand>
</feature>
<dbReference type="PANTHER" id="PTHR42958">
    <property type="entry name" value="HYDROGENASE-2 LARGE CHAIN"/>
    <property type="match status" value="1"/>
</dbReference>
<feature type="binding site" evidence="1">
    <location>
        <position position="487"/>
    </location>
    <ligand>
        <name>Ni(2+)</name>
        <dbReference type="ChEBI" id="CHEBI:49786"/>
    </ligand>
</feature>
<comment type="cofactor">
    <cofactor evidence="1">
        <name>Fe cation</name>
        <dbReference type="ChEBI" id="CHEBI:24875"/>
    </cofactor>
</comment>
<dbReference type="InterPro" id="IPR050867">
    <property type="entry name" value="NiFe/NiFeSe_hydrgnase_LSU"/>
</dbReference>
<dbReference type="SUPFAM" id="SSF56762">
    <property type="entry name" value="HydB/Nqo4-like"/>
    <property type="match status" value="1"/>
</dbReference>
<dbReference type="AlphaFoldDB" id="A0AAV3U9N5"/>
<feature type="binding site" evidence="1">
    <location>
        <position position="66"/>
    </location>
    <ligand>
        <name>Fe cation</name>
        <dbReference type="ChEBI" id="CHEBI:24875"/>
    </ligand>
</feature>
<evidence type="ECO:0000256" key="1">
    <source>
        <dbReference type="PIRSR" id="PIRSR601501-1"/>
    </source>
</evidence>
<feature type="binding site" evidence="1">
    <location>
        <position position="44"/>
    </location>
    <ligand>
        <name>Mg(2+)</name>
        <dbReference type="ChEBI" id="CHEBI:18420"/>
    </ligand>
</feature>
<feature type="binding site" evidence="1">
    <location>
        <position position="493"/>
    </location>
    <ligand>
        <name>Mg(2+)</name>
        <dbReference type="ChEBI" id="CHEBI:18420"/>
    </ligand>
</feature>
<sequence>MTNKSRRVVGPFNRVEGDLEVQLEINTATVDKAWVVSPLYRGYEQILQGKSPLDSLVYVPRICGICSVSQSVAAAQALAALTGLQPEPNGELATNLILANENLTDHLTHFYLFFMPDFARDSYREEPWYEQAVARFKAVTGSASKHVLPARAEFLHLMGLLAGKWPHSLALQPGGTSRAIESGEKARVVATLYGFRQFLEATLFGDSLESITSLESEQALHRWRNQFSPTHSDFCHFLHIAEQQDLHTLGRAYDRFMSYGVYHNQGQALFGPGIYDGTSQQHSTLNQSAIAEDISHTWAHYNAQAQHPFNGETLPSLDNENAYSWCKAPRLDGQPVEVGALARQVVNSHPLFLDLVNNSGGNVRNRVIARLVELAQVVIAMEKWAKQLRPKEPFCAEFVLPNEAQGFGMMEAARGSLGHWLTVKRGKIANYQIVAPTTWNFSPRDSQGQPGALELALENTPLRPSEIGQEKKNPVAVQHIVRSFDPCMVCTVH</sequence>
<dbReference type="RefSeq" id="WP_345427825.1">
    <property type="nucleotide sequence ID" value="NZ_AP031496.1"/>
</dbReference>
<keyword evidence="1" id="KW-0479">Metal-binding</keyword>
<keyword evidence="1" id="KW-0460">Magnesium</keyword>
<dbReference type="GO" id="GO:0016151">
    <property type="term" value="F:nickel cation binding"/>
    <property type="evidence" value="ECO:0007669"/>
    <property type="project" value="InterPro"/>
</dbReference>
<keyword evidence="3" id="KW-1185">Reference proteome</keyword>
<evidence type="ECO:0000313" key="2">
    <source>
        <dbReference type="EMBL" id="GAA4960250.1"/>
    </source>
</evidence>
<gene>
    <name evidence="2" type="ORF">GCM10025791_46880</name>
</gene>
<keyword evidence="1" id="KW-0533">Nickel</keyword>
<name>A0AAV3U9N5_9ALTE</name>
<dbReference type="PANTHER" id="PTHR42958:SF4">
    <property type="entry name" value="HYDROGENASE EXPRESSION_FORMATION PROTEIN HUPK"/>
    <property type="match status" value="1"/>
</dbReference>
<comment type="caution">
    <text evidence="2">The sequence shown here is derived from an EMBL/GenBank/DDBJ whole genome shotgun (WGS) entry which is preliminary data.</text>
</comment>
<evidence type="ECO:0000313" key="3">
    <source>
        <dbReference type="Proteomes" id="UP001409585"/>
    </source>
</evidence>
<feature type="binding site" evidence="1">
    <location>
        <position position="63"/>
    </location>
    <ligand>
        <name>Ni(2+)</name>
        <dbReference type="ChEBI" id="CHEBI:49786"/>
    </ligand>
</feature>
<dbReference type="Pfam" id="PF00374">
    <property type="entry name" value="NiFeSe_Hases"/>
    <property type="match status" value="2"/>
</dbReference>
<accession>A0AAV3U9N5</accession>
<feature type="binding site" evidence="1">
    <location>
        <position position="433"/>
    </location>
    <ligand>
        <name>Mg(2+)</name>
        <dbReference type="ChEBI" id="CHEBI:18420"/>
    </ligand>
</feature>
<keyword evidence="1" id="KW-0408">Iron</keyword>
<feature type="binding site" evidence="1">
    <location>
        <position position="66"/>
    </location>
    <ligand>
        <name>Ni(2+)</name>
        <dbReference type="ChEBI" id="CHEBI:49786"/>
    </ligand>
</feature>